<dbReference type="Proteomes" id="UP000789702">
    <property type="component" value="Unassembled WGS sequence"/>
</dbReference>
<protein>
    <submittedName>
        <fullName evidence="1">5586_t:CDS:1</fullName>
    </submittedName>
</protein>
<reference evidence="1" key="1">
    <citation type="submission" date="2021-06" db="EMBL/GenBank/DDBJ databases">
        <authorList>
            <person name="Kallberg Y."/>
            <person name="Tangrot J."/>
            <person name="Rosling A."/>
        </authorList>
    </citation>
    <scope>NUCLEOTIDE SEQUENCE</scope>
    <source>
        <strain evidence="1">IL203A</strain>
    </source>
</reference>
<name>A0ACA9P0X1_9GLOM</name>
<comment type="caution">
    <text evidence="1">The sequence shown here is derived from an EMBL/GenBank/DDBJ whole genome shotgun (WGS) entry which is preliminary data.</text>
</comment>
<feature type="non-terminal residue" evidence="1">
    <location>
        <position position="1"/>
    </location>
</feature>
<feature type="non-terminal residue" evidence="1">
    <location>
        <position position="80"/>
    </location>
</feature>
<organism evidence="1 2">
    <name type="scientific">Dentiscutata heterogama</name>
    <dbReference type="NCBI Taxonomy" id="1316150"/>
    <lineage>
        <taxon>Eukaryota</taxon>
        <taxon>Fungi</taxon>
        <taxon>Fungi incertae sedis</taxon>
        <taxon>Mucoromycota</taxon>
        <taxon>Glomeromycotina</taxon>
        <taxon>Glomeromycetes</taxon>
        <taxon>Diversisporales</taxon>
        <taxon>Gigasporaceae</taxon>
        <taxon>Dentiscutata</taxon>
    </lineage>
</organism>
<keyword evidence="2" id="KW-1185">Reference proteome</keyword>
<evidence type="ECO:0000313" key="2">
    <source>
        <dbReference type="Proteomes" id="UP000789702"/>
    </source>
</evidence>
<dbReference type="EMBL" id="CAJVPU010023027">
    <property type="protein sequence ID" value="CAG8686979.1"/>
    <property type="molecule type" value="Genomic_DNA"/>
</dbReference>
<accession>A0ACA9P0X1</accession>
<sequence>IVFEWYLKLTITEQNTLGGKQQEFFHWIPYKKFKNVEEIGKGAFSTVFKTKYLNKYRSYEELAIKLVKDSNKSKELFLKE</sequence>
<gene>
    <name evidence="1" type="ORF">DHETER_LOCUS11031</name>
</gene>
<proteinExistence type="predicted"/>
<evidence type="ECO:0000313" key="1">
    <source>
        <dbReference type="EMBL" id="CAG8686979.1"/>
    </source>
</evidence>